<evidence type="ECO:0000313" key="5">
    <source>
        <dbReference type="Proteomes" id="UP000298663"/>
    </source>
</evidence>
<evidence type="ECO:0000313" key="4">
    <source>
        <dbReference type="EMBL" id="TKR94845.1"/>
    </source>
</evidence>
<protein>
    <recommendedName>
        <fullName evidence="2">choline-phosphate cytidylyltransferase</fullName>
        <ecNumber evidence="2">2.7.7.15</ecNumber>
    </recommendedName>
</protein>
<accession>A0A4V6A6I2</accession>
<dbReference type="AlphaFoldDB" id="A0A4V6A6I2"/>
<dbReference type="InterPro" id="IPR004821">
    <property type="entry name" value="Cyt_trans-like"/>
</dbReference>
<organism evidence="4 5">
    <name type="scientific">Steinernema carpocapsae</name>
    <name type="common">Entomopathogenic nematode</name>
    <dbReference type="NCBI Taxonomy" id="34508"/>
    <lineage>
        <taxon>Eukaryota</taxon>
        <taxon>Metazoa</taxon>
        <taxon>Ecdysozoa</taxon>
        <taxon>Nematoda</taxon>
        <taxon>Chromadorea</taxon>
        <taxon>Rhabditida</taxon>
        <taxon>Tylenchina</taxon>
        <taxon>Panagrolaimomorpha</taxon>
        <taxon>Strongyloidoidea</taxon>
        <taxon>Steinernematidae</taxon>
        <taxon>Steinernema</taxon>
    </lineage>
</organism>
<dbReference type="InterPro" id="IPR045049">
    <property type="entry name" value="Pcy1-like"/>
</dbReference>
<sequence length="200" mass="22724">MNSSPALLSTDKEAISIRESIVPFRRITLVQASSDSAGRPVRVVADGIFDLFHVGHGNLFKQIKQAFPNAYLIVVIYDDEQTRKHKGPTVQTQRERVEALRHIKYVDEVMTKAPWGLSVDFCDQNKIDIVAHDDGNKDPCLDVFRNKKMFLQLKRTGGVSTSSFITRILKNRDVFFDRNLARGVPRQELGLSLFYVGFKI</sequence>
<dbReference type="OrthoDB" id="17102at2759"/>
<dbReference type="InterPro" id="IPR014729">
    <property type="entry name" value="Rossmann-like_a/b/a_fold"/>
</dbReference>
<dbReference type="STRING" id="34508.A0A4V6A6I2"/>
<dbReference type="EMBL" id="AZBU02000002">
    <property type="protein sequence ID" value="TKR94845.1"/>
    <property type="molecule type" value="Genomic_DNA"/>
</dbReference>
<evidence type="ECO:0000256" key="2">
    <source>
        <dbReference type="ARBA" id="ARBA00026101"/>
    </source>
</evidence>
<name>A0A4V6A6I2_STECR</name>
<dbReference type="UniPathway" id="UPA00753">
    <property type="reaction ID" value="UER00739"/>
</dbReference>
<dbReference type="GO" id="GO:0031210">
    <property type="term" value="F:phosphatidylcholine binding"/>
    <property type="evidence" value="ECO:0007669"/>
    <property type="project" value="TreeGrafter"/>
</dbReference>
<dbReference type="PANTHER" id="PTHR10739:SF13">
    <property type="entry name" value="CHOLINE-PHOSPHATE CYTIDYLYLTRANSFERASE"/>
    <property type="match status" value="1"/>
</dbReference>
<comment type="pathway">
    <text evidence="1">Phospholipid metabolism; phosphatidylcholine biosynthesis; phosphatidylcholine from phosphocholine: step 1/2.</text>
</comment>
<reference evidence="4 5" key="1">
    <citation type="journal article" date="2015" name="Genome Biol.">
        <title>Comparative genomics of Steinernema reveals deeply conserved gene regulatory networks.</title>
        <authorList>
            <person name="Dillman A.R."/>
            <person name="Macchietto M."/>
            <person name="Porter C.F."/>
            <person name="Rogers A."/>
            <person name="Williams B."/>
            <person name="Antoshechkin I."/>
            <person name="Lee M.M."/>
            <person name="Goodwin Z."/>
            <person name="Lu X."/>
            <person name="Lewis E.E."/>
            <person name="Goodrich-Blair H."/>
            <person name="Stock S.P."/>
            <person name="Adams B.J."/>
            <person name="Sternberg P.W."/>
            <person name="Mortazavi A."/>
        </authorList>
    </citation>
    <scope>NUCLEOTIDE SEQUENCE [LARGE SCALE GENOMIC DNA]</scope>
    <source>
        <strain evidence="4 5">ALL</strain>
    </source>
</reference>
<evidence type="ECO:0000259" key="3">
    <source>
        <dbReference type="Pfam" id="PF01467"/>
    </source>
</evidence>
<dbReference type="Gene3D" id="3.40.50.620">
    <property type="entry name" value="HUPs"/>
    <property type="match status" value="1"/>
</dbReference>
<dbReference type="Pfam" id="PF01467">
    <property type="entry name" value="CTP_transf_like"/>
    <property type="match status" value="1"/>
</dbReference>
<proteinExistence type="predicted"/>
<comment type="caution">
    <text evidence="4">The sequence shown here is derived from an EMBL/GenBank/DDBJ whole genome shotgun (WGS) entry which is preliminary data.</text>
</comment>
<keyword evidence="5" id="KW-1185">Reference proteome</keyword>
<dbReference type="SUPFAM" id="SSF52374">
    <property type="entry name" value="Nucleotidylyl transferase"/>
    <property type="match status" value="1"/>
</dbReference>
<gene>
    <name evidence="4" type="ORF">L596_009080</name>
</gene>
<feature type="domain" description="Cytidyltransferase-like" evidence="3">
    <location>
        <begin position="44"/>
        <end position="134"/>
    </location>
</feature>
<reference evidence="4 5" key="2">
    <citation type="journal article" date="2019" name="G3 (Bethesda)">
        <title>Hybrid Assembly of the Genome of the Entomopathogenic Nematode Steinernema carpocapsae Identifies the X-Chromosome.</title>
        <authorList>
            <person name="Serra L."/>
            <person name="Macchietto M."/>
            <person name="Macias-Munoz A."/>
            <person name="McGill C.J."/>
            <person name="Rodriguez I.M."/>
            <person name="Rodriguez B."/>
            <person name="Murad R."/>
            <person name="Mortazavi A."/>
        </authorList>
    </citation>
    <scope>NUCLEOTIDE SEQUENCE [LARGE SCALE GENOMIC DNA]</scope>
    <source>
        <strain evidence="4 5">ALL</strain>
    </source>
</reference>
<dbReference type="Proteomes" id="UP000298663">
    <property type="component" value="Unassembled WGS sequence"/>
</dbReference>
<dbReference type="PANTHER" id="PTHR10739">
    <property type="entry name" value="CYTIDYLYLTRANSFERASE"/>
    <property type="match status" value="1"/>
</dbReference>
<evidence type="ECO:0000256" key="1">
    <source>
        <dbReference type="ARBA" id="ARBA00025706"/>
    </source>
</evidence>
<dbReference type="EC" id="2.7.7.15" evidence="2"/>
<dbReference type="NCBIfam" id="TIGR00125">
    <property type="entry name" value="cyt_tran_rel"/>
    <property type="match status" value="1"/>
</dbReference>
<dbReference type="GO" id="GO:0004105">
    <property type="term" value="F:choline-phosphate cytidylyltransferase activity"/>
    <property type="evidence" value="ECO:0007669"/>
    <property type="project" value="UniProtKB-EC"/>
</dbReference>